<dbReference type="HAMAP" id="MF_01659">
    <property type="entry name" value="MenD"/>
    <property type="match status" value="1"/>
</dbReference>
<evidence type="ECO:0000256" key="4">
    <source>
        <dbReference type="ARBA" id="ARBA00023052"/>
    </source>
</evidence>
<evidence type="ECO:0000259" key="9">
    <source>
        <dbReference type="Pfam" id="PF02776"/>
    </source>
</evidence>
<dbReference type="Pfam" id="PF02776">
    <property type="entry name" value="TPP_enzyme_N"/>
    <property type="match status" value="1"/>
</dbReference>
<dbReference type="SUPFAM" id="SSF52518">
    <property type="entry name" value="Thiamin diphosphate-binding fold (THDP-binding)"/>
    <property type="match status" value="2"/>
</dbReference>
<dbReference type="GO" id="GO:0009234">
    <property type="term" value="P:menaquinone biosynthetic process"/>
    <property type="evidence" value="ECO:0007669"/>
    <property type="project" value="UniProtKB-UniRule"/>
</dbReference>
<dbReference type="Gene3D" id="3.40.50.970">
    <property type="match status" value="2"/>
</dbReference>
<evidence type="ECO:0000256" key="5">
    <source>
        <dbReference type="ARBA" id="ARBA00023211"/>
    </source>
</evidence>
<evidence type="ECO:0000256" key="3">
    <source>
        <dbReference type="ARBA" id="ARBA00022842"/>
    </source>
</evidence>
<gene>
    <name evidence="6 10" type="primary">menD</name>
    <name evidence="10" type="ORF">HZZ05_10825</name>
</gene>
<dbReference type="Gene3D" id="3.40.50.1220">
    <property type="entry name" value="TPP-binding domain"/>
    <property type="match status" value="1"/>
</dbReference>
<protein>
    <recommendedName>
        <fullName evidence="6">2-succinyl-5-enolpyruvyl-6-hydroxy-3-cyclohexene-1-carboxylate synthase</fullName>
        <shortName evidence="6">SEPHCHC synthase</shortName>
        <ecNumber evidence="6">2.2.1.9</ecNumber>
    </recommendedName>
    <alternativeName>
        <fullName evidence="6">Menaquinone biosynthesis protein MenD</fullName>
    </alternativeName>
</protein>
<accession>A0A853EKZ2</accession>
<keyword evidence="2 6" id="KW-0479">Metal-binding</keyword>
<keyword evidence="4 6" id="KW-0786">Thiamine pyrophosphate</keyword>
<dbReference type="GO" id="GO:0000287">
    <property type="term" value="F:magnesium ion binding"/>
    <property type="evidence" value="ECO:0007669"/>
    <property type="project" value="UniProtKB-UniRule"/>
</dbReference>
<comment type="pathway">
    <text evidence="6">Quinol/quinone metabolism; 1,4-dihydroxy-2-naphthoate biosynthesis; 1,4-dihydroxy-2-naphthoate from chorismate: step 2/7.</text>
</comment>
<evidence type="ECO:0000259" key="8">
    <source>
        <dbReference type="Pfam" id="PF02775"/>
    </source>
</evidence>
<dbReference type="NCBIfam" id="TIGR00173">
    <property type="entry name" value="menD"/>
    <property type="match status" value="1"/>
</dbReference>
<comment type="cofactor">
    <cofactor evidence="6">
        <name>Mg(2+)</name>
        <dbReference type="ChEBI" id="CHEBI:18420"/>
    </cofactor>
    <cofactor evidence="6">
        <name>Mn(2+)</name>
        <dbReference type="ChEBI" id="CHEBI:29035"/>
    </cofactor>
</comment>
<comment type="catalytic activity">
    <reaction evidence="6">
        <text>isochorismate + 2-oxoglutarate + H(+) = 5-enolpyruvoyl-6-hydroxy-2-succinyl-cyclohex-3-ene-1-carboxylate + CO2</text>
        <dbReference type="Rhea" id="RHEA:25593"/>
        <dbReference type="ChEBI" id="CHEBI:15378"/>
        <dbReference type="ChEBI" id="CHEBI:16526"/>
        <dbReference type="ChEBI" id="CHEBI:16810"/>
        <dbReference type="ChEBI" id="CHEBI:29780"/>
        <dbReference type="ChEBI" id="CHEBI:58818"/>
        <dbReference type="EC" id="2.2.1.9"/>
    </reaction>
</comment>
<sequence>MTLHPCAPVGAESPNPSMVAACSLVEALVERGVREVVLCPGSRSAPLAYALAQAQEEGAVSLRVVLDERSAAFMALGLARAHALAGELRPAAVVTTSGTAVANLHPAVCEADAAGIPLLLLTADRPHELVGTGANQTTEQTRVFGAASRLVVDLPADLSRDLGQGAARAAIAGQVRRCVAAATGEISRDPGPVQINIRFRPPLAPSGVSAADVGGAGGADGVVSTGGAGGADAAADPGGPGQAGPVTGGQSDPRAWTAPRECRLLEHRGLRECRGVVVAGDTPFPGVGEAARGLAEQLGWPLLAEPTSHARAGDHALTHYAELLASPAGRELADQVTDIVVAGHPTLSRGVGALLSGTGARLHVLAERARWSDTAGRAVTVLPVDARNGAQQVDGIITALGLSPARQWLEAWKEATVRLARQDEPGSADGSAGCAHGADGRGACARADAAVEAVWEAALAHGGPLLFLGSSMTLRRLDRLAAPAHSEATAPGSHRPPRALANRGLAGIDGTLATATGVALGARRPVRAVVGDLSFLHDAMSLGRGAMEEEPDLQVLVVDDGGGAIFSTLEYAALPPAQRFTRLFTTPQAADIPALAAALGARVHRPTDLPGLREVLERPVRGLSVIVWEARENDAYE</sequence>
<dbReference type="InterPro" id="IPR029061">
    <property type="entry name" value="THDP-binding"/>
</dbReference>
<dbReference type="GO" id="GO:0030976">
    <property type="term" value="F:thiamine pyrophosphate binding"/>
    <property type="evidence" value="ECO:0007669"/>
    <property type="project" value="UniProtKB-UniRule"/>
</dbReference>
<evidence type="ECO:0000256" key="6">
    <source>
        <dbReference type="HAMAP-Rule" id="MF_01659"/>
    </source>
</evidence>
<dbReference type="Pfam" id="PF02775">
    <property type="entry name" value="TPP_enzyme_C"/>
    <property type="match status" value="1"/>
</dbReference>
<feature type="compositionally biased region" description="Low complexity" evidence="7">
    <location>
        <begin position="231"/>
        <end position="249"/>
    </location>
</feature>
<dbReference type="GO" id="GO:0070204">
    <property type="term" value="F:2-succinyl-5-enolpyruvyl-6-hydroxy-3-cyclohexene-1-carboxylic-acid synthase activity"/>
    <property type="evidence" value="ECO:0007669"/>
    <property type="project" value="UniProtKB-UniRule"/>
</dbReference>
<comment type="cofactor">
    <cofactor evidence="6">
        <name>thiamine diphosphate</name>
        <dbReference type="ChEBI" id="CHEBI:58937"/>
    </cofactor>
    <text evidence="6">Binds 1 thiamine pyrophosphate per subunit.</text>
</comment>
<evidence type="ECO:0000256" key="2">
    <source>
        <dbReference type="ARBA" id="ARBA00022723"/>
    </source>
</evidence>
<keyword evidence="5 6" id="KW-0464">Manganese</keyword>
<dbReference type="EC" id="2.2.1.9" evidence="6"/>
<proteinExistence type="inferred from homology"/>
<evidence type="ECO:0000313" key="10">
    <source>
        <dbReference type="EMBL" id="NYS69993.1"/>
    </source>
</evidence>
<dbReference type="InterPro" id="IPR004433">
    <property type="entry name" value="MenaQ_synth_MenD"/>
</dbReference>
<feature type="region of interest" description="Disordered" evidence="7">
    <location>
        <begin position="227"/>
        <end position="255"/>
    </location>
</feature>
<comment type="subunit">
    <text evidence="6">Homodimer.</text>
</comment>
<evidence type="ECO:0000313" key="11">
    <source>
        <dbReference type="Proteomes" id="UP000572528"/>
    </source>
</evidence>
<keyword evidence="1 6" id="KW-0808">Transferase</keyword>
<comment type="similarity">
    <text evidence="6">Belongs to the TPP enzyme family. MenD subfamily.</text>
</comment>
<dbReference type="EMBL" id="JACBXV010000184">
    <property type="protein sequence ID" value="NYS69993.1"/>
    <property type="molecule type" value="Genomic_DNA"/>
</dbReference>
<organism evidence="10 11">
    <name type="scientific">Actinomyces bowdenii</name>
    <dbReference type="NCBI Taxonomy" id="131109"/>
    <lineage>
        <taxon>Bacteria</taxon>
        <taxon>Bacillati</taxon>
        <taxon>Actinomycetota</taxon>
        <taxon>Actinomycetes</taxon>
        <taxon>Actinomycetales</taxon>
        <taxon>Actinomycetaceae</taxon>
        <taxon>Actinomyces</taxon>
    </lineage>
</organism>
<dbReference type="UniPathway" id="UPA00079"/>
<evidence type="ECO:0000256" key="7">
    <source>
        <dbReference type="SAM" id="MobiDB-lite"/>
    </source>
</evidence>
<evidence type="ECO:0000256" key="1">
    <source>
        <dbReference type="ARBA" id="ARBA00022679"/>
    </source>
</evidence>
<dbReference type="PANTHER" id="PTHR42916">
    <property type="entry name" value="2-SUCCINYL-5-ENOLPYRUVYL-6-HYDROXY-3-CYCLOHEXENE-1-CARBOXYLATE SYNTHASE"/>
    <property type="match status" value="1"/>
</dbReference>
<comment type="caution">
    <text evidence="10">The sequence shown here is derived from an EMBL/GenBank/DDBJ whole genome shotgun (WGS) entry which is preliminary data.</text>
</comment>
<dbReference type="UniPathway" id="UPA01057">
    <property type="reaction ID" value="UER00164"/>
</dbReference>
<dbReference type="InterPro" id="IPR012001">
    <property type="entry name" value="Thiamin_PyroP_enz_TPP-bd_dom"/>
</dbReference>
<feature type="domain" description="Thiamine pyrophosphate enzyme N-terminal TPP-binding" evidence="9">
    <location>
        <begin position="21"/>
        <end position="138"/>
    </location>
</feature>
<comment type="function">
    <text evidence="6">Catalyzes the thiamine diphosphate-dependent decarboxylation of 2-oxoglutarate and the subsequent addition of the resulting succinic semialdehyde-thiamine pyrophosphate anion to isochorismate to yield 2-succinyl-5-enolpyruvyl-6-hydroxy-3-cyclohexene-1-carboxylate (SEPHCHC).</text>
</comment>
<keyword evidence="3 6" id="KW-0460">Magnesium</keyword>
<dbReference type="GO" id="GO:0030145">
    <property type="term" value="F:manganese ion binding"/>
    <property type="evidence" value="ECO:0007669"/>
    <property type="project" value="UniProtKB-UniRule"/>
</dbReference>
<comment type="pathway">
    <text evidence="6">Quinol/quinone metabolism; menaquinone biosynthesis.</text>
</comment>
<dbReference type="Proteomes" id="UP000572528">
    <property type="component" value="Unassembled WGS sequence"/>
</dbReference>
<feature type="domain" description="Thiamine pyrophosphate enzyme TPP-binding" evidence="8">
    <location>
        <begin position="493"/>
        <end position="619"/>
    </location>
</feature>
<reference evidence="10 11" key="1">
    <citation type="submission" date="2020-07" db="EMBL/GenBank/DDBJ databases">
        <title>MOT database genomes.</title>
        <authorList>
            <person name="Joseph S."/>
            <person name="Aduse-Opoku J."/>
            <person name="Hashim A."/>
            <person name="Wade W."/>
            <person name="Curtis M."/>
        </authorList>
    </citation>
    <scope>NUCLEOTIDE SEQUENCE [LARGE SCALE GENOMIC DNA]</scope>
    <source>
        <strain evidence="10 11">WMus004</strain>
    </source>
</reference>
<keyword evidence="6" id="KW-0474">Menaquinone biosynthesis</keyword>
<dbReference type="InterPro" id="IPR011766">
    <property type="entry name" value="TPP_enzyme_TPP-bd"/>
</dbReference>
<name>A0A853EKZ2_9ACTO</name>
<dbReference type="AlphaFoldDB" id="A0A853EKZ2"/>
<dbReference type="PANTHER" id="PTHR42916:SF1">
    <property type="entry name" value="PROTEIN PHYLLO, CHLOROPLASTIC"/>
    <property type="match status" value="1"/>
</dbReference>
<dbReference type="CDD" id="cd07037">
    <property type="entry name" value="TPP_PYR_MenD"/>
    <property type="match status" value="1"/>
</dbReference>